<dbReference type="OrthoDB" id="45564at2"/>
<evidence type="ECO:0000256" key="3">
    <source>
        <dbReference type="ARBA" id="ARBA00022989"/>
    </source>
</evidence>
<feature type="transmembrane region" description="Helical" evidence="5">
    <location>
        <begin position="210"/>
        <end position="233"/>
    </location>
</feature>
<comment type="caution">
    <text evidence="6">The sequence shown here is derived from an EMBL/GenBank/DDBJ whole genome shotgun (WGS) entry which is preliminary data.</text>
</comment>
<evidence type="ECO:0000256" key="4">
    <source>
        <dbReference type="ARBA" id="ARBA00023136"/>
    </source>
</evidence>
<feature type="transmembrane region" description="Helical" evidence="5">
    <location>
        <begin position="240"/>
        <end position="261"/>
    </location>
</feature>
<accession>A0A6I4V8B9</accession>
<keyword evidence="2 5" id="KW-0812">Transmembrane</keyword>
<evidence type="ECO:0000313" key="6">
    <source>
        <dbReference type="EMBL" id="MXP48112.1"/>
    </source>
</evidence>
<protein>
    <recommendedName>
        <fullName evidence="5">Probable membrane transporter protein</fullName>
    </recommendedName>
</protein>
<keyword evidence="7" id="KW-1185">Reference proteome</keyword>
<comment type="similarity">
    <text evidence="5">Belongs to the 4-toluene sulfonate uptake permease (TSUP) (TC 2.A.102) family.</text>
</comment>
<comment type="subcellular location">
    <subcellularLocation>
        <location evidence="5">Cell membrane</location>
        <topology evidence="5">Multi-pass membrane protein</topology>
    </subcellularLocation>
    <subcellularLocation>
        <location evidence="1">Membrane</location>
        <topology evidence="1">Multi-pass membrane protein</topology>
    </subcellularLocation>
</comment>
<keyword evidence="5" id="KW-1003">Cell membrane</keyword>
<proteinExistence type="inferred from homology"/>
<dbReference type="InterPro" id="IPR051598">
    <property type="entry name" value="TSUP/Inactive_protease-like"/>
</dbReference>
<feature type="transmembrane region" description="Helical" evidence="5">
    <location>
        <begin position="183"/>
        <end position="204"/>
    </location>
</feature>
<evidence type="ECO:0000313" key="7">
    <source>
        <dbReference type="Proteomes" id="UP000471435"/>
    </source>
</evidence>
<reference evidence="6 7" key="1">
    <citation type="submission" date="2019-12" db="EMBL/GenBank/DDBJ databases">
        <title>Genomic-based taxomic classification of the family Erythrobacteraceae.</title>
        <authorList>
            <person name="Xu L."/>
        </authorList>
    </citation>
    <scope>NUCLEOTIDE SEQUENCE [LARGE SCALE GENOMIC DNA]</scope>
    <source>
        <strain evidence="6 7">SW-109</strain>
    </source>
</reference>
<evidence type="ECO:0000256" key="5">
    <source>
        <dbReference type="RuleBase" id="RU363041"/>
    </source>
</evidence>
<keyword evidence="4 5" id="KW-0472">Membrane</keyword>
<feature type="transmembrane region" description="Helical" evidence="5">
    <location>
        <begin position="113"/>
        <end position="132"/>
    </location>
</feature>
<organism evidence="6 7">
    <name type="scientific">Pontixanthobacter luteolus</name>
    <dbReference type="NCBI Taxonomy" id="295089"/>
    <lineage>
        <taxon>Bacteria</taxon>
        <taxon>Pseudomonadati</taxon>
        <taxon>Pseudomonadota</taxon>
        <taxon>Alphaproteobacteria</taxon>
        <taxon>Sphingomonadales</taxon>
        <taxon>Erythrobacteraceae</taxon>
        <taxon>Pontixanthobacter</taxon>
    </lineage>
</organism>
<dbReference type="PANTHER" id="PTHR43701:SF12">
    <property type="entry name" value="MEMBRANE TRANSPORTER PROTEIN YTNM-RELATED"/>
    <property type="match status" value="1"/>
</dbReference>
<sequence>MDVAAAFDQTIFGIRLADLWQFIAIGFAAQVVDGALGMAFGAIANTLLIGVVGMPPAQASYRVHIIKCFTAAASGISHFLSGNVDNRMFLRLLLPGVIGGAIGAYGLSNVDAAVIKPLVLGYLALLGVILLLRGMRDTYEKGTARHVGPLGFLGGLLDAIGGGGWGPVVSSSLMLQGTEPRKVVGTVNSAEFFIAVIIAGTFLGQLGGEALLAPTIGLLVGGVAAAPFGAMAAKYLPTNFMLVLVGSVLSASSTIGLYMLLET</sequence>
<dbReference type="RefSeq" id="WP_160731326.1">
    <property type="nucleotide sequence ID" value="NZ_WTYP01000002.1"/>
</dbReference>
<name>A0A6I4V8B9_9SPHN</name>
<dbReference type="AlphaFoldDB" id="A0A6I4V8B9"/>
<dbReference type="Proteomes" id="UP000471435">
    <property type="component" value="Unassembled WGS sequence"/>
</dbReference>
<dbReference type="InterPro" id="IPR002781">
    <property type="entry name" value="TM_pro_TauE-like"/>
</dbReference>
<keyword evidence="3 5" id="KW-1133">Transmembrane helix</keyword>
<gene>
    <name evidence="6" type="ORF">GRI43_12015</name>
</gene>
<dbReference type="Pfam" id="PF01925">
    <property type="entry name" value="TauE"/>
    <property type="match status" value="1"/>
</dbReference>
<dbReference type="EMBL" id="WTYP01000002">
    <property type="protein sequence ID" value="MXP48112.1"/>
    <property type="molecule type" value="Genomic_DNA"/>
</dbReference>
<dbReference type="PANTHER" id="PTHR43701">
    <property type="entry name" value="MEMBRANE TRANSPORTER PROTEIN MJ0441-RELATED"/>
    <property type="match status" value="1"/>
</dbReference>
<dbReference type="GO" id="GO:0005886">
    <property type="term" value="C:plasma membrane"/>
    <property type="evidence" value="ECO:0007669"/>
    <property type="project" value="UniProtKB-SubCell"/>
</dbReference>
<evidence type="ECO:0000256" key="2">
    <source>
        <dbReference type="ARBA" id="ARBA00022692"/>
    </source>
</evidence>
<evidence type="ECO:0000256" key="1">
    <source>
        <dbReference type="ARBA" id="ARBA00004141"/>
    </source>
</evidence>
<feature type="transmembrane region" description="Helical" evidence="5">
    <location>
        <begin position="88"/>
        <end position="107"/>
    </location>
</feature>